<evidence type="ECO:0000313" key="3">
    <source>
        <dbReference type="Proteomes" id="UP000471640"/>
    </source>
</evidence>
<organism evidence="2 3">
    <name type="scientific">Thiorhodococcus mannitoliphagus</name>
    <dbReference type="NCBI Taxonomy" id="329406"/>
    <lineage>
        <taxon>Bacteria</taxon>
        <taxon>Pseudomonadati</taxon>
        <taxon>Pseudomonadota</taxon>
        <taxon>Gammaproteobacteria</taxon>
        <taxon>Chromatiales</taxon>
        <taxon>Chromatiaceae</taxon>
        <taxon>Thiorhodococcus</taxon>
    </lineage>
</organism>
<dbReference type="EMBL" id="JAAIJR010000126">
    <property type="protein sequence ID" value="NEX22796.1"/>
    <property type="molecule type" value="Genomic_DNA"/>
</dbReference>
<evidence type="ECO:0000256" key="1">
    <source>
        <dbReference type="SAM" id="Coils"/>
    </source>
</evidence>
<evidence type="ECO:0000313" key="2">
    <source>
        <dbReference type="EMBL" id="NEX22796.1"/>
    </source>
</evidence>
<evidence type="ECO:0008006" key="4">
    <source>
        <dbReference type="Google" id="ProtNLM"/>
    </source>
</evidence>
<reference evidence="2 3" key="2">
    <citation type="submission" date="2020-02" db="EMBL/GenBank/DDBJ databases">
        <title>Genome sequences of Thiorhodococcus mannitoliphagus and Thiorhodococcus minor, purple sulfur photosynthetic bacteria in the gammaproteobacterial family, Chromatiaceae.</title>
        <authorList>
            <person name="Aviles F.A."/>
            <person name="Meyer T.E."/>
            <person name="Kyndt J.A."/>
        </authorList>
    </citation>
    <scope>NUCLEOTIDE SEQUENCE [LARGE SCALE GENOMIC DNA]</scope>
    <source>
        <strain evidence="2 3">DSM 18266</strain>
    </source>
</reference>
<dbReference type="Proteomes" id="UP000471640">
    <property type="component" value="Unassembled WGS sequence"/>
</dbReference>
<proteinExistence type="predicted"/>
<accession>A0A6P1E178</accession>
<keyword evidence="3" id="KW-1185">Reference proteome</keyword>
<reference evidence="3" key="1">
    <citation type="journal article" date="2020" name="Microbiol. Resour. Announc.">
        <title>Draft Genome Sequences of Thiorhodococcus mannitoliphagus and Thiorhodococcus minor, Purple Sulfur Photosynthetic Bacteria in the Gammaproteobacterial Family Chromatiaceae.</title>
        <authorList>
            <person name="Aviles F.A."/>
            <person name="Meyer T.E."/>
            <person name="Kyndt J.A."/>
        </authorList>
    </citation>
    <scope>NUCLEOTIDE SEQUENCE [LARGE SCALE GENOMIC DNA]</scope>
    <source>
        <strain evidence="3">DSM 18266</strain>
    </source>
</reference>
<gene>
    <name evidence="2" type="ORF">G3480_21240</name>
</gene>
<name>A0A6P1E178_9GAMM</name>
<keyword evidence="1" id="KW-0175">Coiled coil</keyword>
<sequence>MLPSRDEYIATMKAQLDEWSANIAALEEKGNEIKADARVKYQEHLVALRAQRAEGEKKLDEMLAATESTWDQVKLESDNLWAAFKDSYQAFTAHFK</sequence>
<feature type="coiled-coil region" evidence="1">
    <location>
        <begin position="9"/>
        <end position="65"/>
    </location>
</feature>
<comment type="caution">
    <text evidence="2">The sequence shown here is derived from an EMBL/GenBank/DDBJ whole genome shotgun (WGS) entry which is preliminary data.</text>
</comment>
<dbReference type="AlphaFoldDB" id="A0A6P1E178"/>
<protein>
    <recommendedName>
        <fullName evidence="4">Coiled coil domain-containing protein</fullName>
    </recommendedName>
</protein>